<dbReference type="Gene3D" id="3.30.930.10">
    <property type="entry name" value="Bira Bifunctional Protein, Domain 2"/>
    <property type="match status" value="1"/>
</dbReference>
<evidence type="ECO:0000313" key="11">
    <source>
        <dbReference type="EMBL" id="UOO90595.1"/>
    </source>
</evidence>
<keyword evidence="11" id="KW-0808">Transferase</keyword>
<comment type="subunit">
    <text evidence="4 9">Heteromultimer composed of HisG and HisZ subunits.</text>
</comment>
<evidence type="ECO:0000313" key="12">
    <source>
        <dbReference type="Proteomes" id="UP000832011"/>
    </source>
</evidence>
<dbReference type="NCBIfam" id="NF008935">
    <property type="entry name" value="PRK12292.1-1"/>
    <property type="match status" value="1"/>
</dbReference>
<sequence length="386" mass="42522">MQSWQLPEYIADILPSTARQLESAKEALLGLFRVHGYELVSPPLLEYTSSLLLDIDEGLALKTVRIVDQISGRQLGVRADITPQVARIDAHLLAANDGINRLCYAGSTVHARPDSLLSTREPLQIGAELYGYEGIEADVEIIDLMLKTLTLAHAQEVYLSLGHVGIFQALADKAALTQAQRDSLLYLMKDKDSEAVLAAMQDWDIDTIWKETFAVLPTLYGDVETVLRRAREDLPAIKGVQDALDALKAICKQFKAYKVHIDLSILRNDSYHTGLLFAAYAPGWPDALARGGRYDGLGSQFGRARPATGFSLDLRDLIHVLPQRPARQGIKVAAAAANDAREEMNKLRHNGEVVVIDYLNDSGATLHCDRELVLKDGAWKVVPCDC</sequence>
<evidence type="ECO:0000256" key="3">
    <source>
        <dbReference type="ARBA" id="ARBA00005539"/>
    </source>
</evidence>
<dbReference type="InterPro" id="IPR004516">
    <property type="entry name" value="HisRS/HisZ"/>
</dbReference>
<evidence type="ECO:0000256" key="9">
    <source>
        <dbReference type="HAMAP-Rule" id="MF_00125"/>
    </source>
</evidence>
<evidence type="ECO:0000259" key="10">
    <source>
        <dbReference type="Pfam" id="PF13393"/>
    </source>
</evidence>
<accession>A0ABY4E4A3</accession>
<comment type="function">
    <text evidence="8 9">Required for the first step of histidine biosynthesis. May allow the feedback regulation of ATP phosphoribosyltransferase activity by histidine.</text>
</comment>
<dbReference type="CDD" id="cd00773">
    <property type="entry name" value="HisRS-like_core"/>
    <property type="match status" value="1"/>
</dbReference>
<dbReference type="PIRSF" id="PIRSF001549">
    <property type="entry name" value="His-tRNA_synth"/>
    <property type="match status" value="1"/>
</dbReference>
<dbReference type="EMBL" id="CP091511">
    <property type="protein sequence ID" value="UOO90595.1"/>
    <property type="molecule type" value="Genomic_DNA"/>
</dbReference>
<comment type="pathway">
    <text evidence="2 9">Amino-acid biosynthesis; L-histidine biosynthesis; L-histidine from 5-phospho-alpha-D-ribose 1-diphosphate: step 1/9.</text>
</comment>
<evidence type="ECO:0000256" key="7">
    <source>
        <dbReference type="ARBA" id="ARBA00023102"/>
    </source>
</evidence>
<keyword evidence="7 9" id="KW-0368">Histidine biosynthesis</keyword>
<evidence type="ECO:0000256" key="1">
    <source>
        <dbReference type="ARBA" id="ARBA00004496"/>
    </source>
</evidence>
<organism evidence="11 12">
    <name type="scientific">Vitreoscilla massiliensis</name>
    <dbReference type="NCBI Taxonomy" id="1689272"/>
    <lineage>
        <taxon>Bacteria</taxon>
        <taxon>Pseudomonadati</taxon>
        <taxon>Pseudomonadota</taxon>
        <taxon>Betaproteobacteria</taxon>
        <taxon>Neisseriales</taxon>
        <taxon>Neisseriaceae</taxon>
        <taxon>Vitreoscilla</taxon>
    </lineage>
</organism>
<proteinExistence type="inferred from homology"/>
<reference evidence="11 12" key="1">
    <citation type="journal article" date="2022" name="Res Sq">
        <title>Evolution of multicellular longitudinally dividing oral cavity symbionts (Neisseriaceae).</title>
        <authorList>
            <person name="Nyongesa S."/>
            <person name="Weber P."/>
            <person name="Bernet E."/>
            <person name="Pullido F."/>
            <person name="Nieckarz M."/>
            <person name="Delaby M."/>
            <person name="Nieves C."/>
            <person name="Viehboeck T."/>
            <person name="Krause N."/>
            <person name="Rivera-Millot A."/>
            <person name="Nakamura A."/>
            <person name="Vischer N."/>
            <person name="VanNieuwenhze M."/>
            <person name="Brun Y."/>
            <person name="Cava F."/>
            <person name="Bulgheresi S."/>
            <person name="Veyrier F."/>
        </authorList>
    </citation>
    <scope>NUCLEOTIDE SEQUENCE [LARGE SCALE GENOMIC DNA]</scope>
    <source>
        <strain evidence="11 12">SN4</strain>
    </source>
</reference>
<comment type="miscellaneous">
    <text evidence="9">This function is generally fulfilled by the C-terminal part of HisG, which is missing in some bacteria such as this one.</text>
</comment>
<dbReference type="Pfam" id="PF13393">
    <property type="entry name" value="tRNA-synt_His"/>
    <property type="match status" value="1"/>
</dbReference>
<keyword evidence="9" id="KW-0028">Amino-acid biosynthesis</keyword>
<dbReference type="SUPFAM" id="SSF55681">
    <property type="entry name" value="Class II aaRS and biotin synthetases"/>
    <property type="match status" value="1"/>
</dbReference>
<evidence type="ECO:0000256" key="8">
    <source>
        <dbReference type="ARBA" id="ARBA00025246"/>
    </source>
</evidence>
<keyword evidence="12" id="KW-1185">Reference proteome</keyword>
<dbReference type="PANTHER" id="PTHR43707:SF1">
    <property type="entry name" value="HISTIDINE--TRNA LIGASE, MITOCHONDRIAL-RELATED"/>
    <property type="match status" value="1"/>
</dbReference>
<keyword evidence="11" id="KW-0328">Glycosyltransferase</keyword>
<evidence type="ECO:0000256" key="2">
    <source>
        <dbReference type="ARBA" id="ARBA00004667"/>
    </source>
</evidence>
<evidence type="ECO:0000256" key="4">
    <source>
        <dbReference type="ARBA" id="ARBA00011496"/>
    </source>
</evidence>
<dbReference type="GO" id="GO:0016757">
    <property type="term" value="F:glycosyltransferase activity"/>
    <property type="evidence" value="ECO:0007669"/>
    <property type="project" value="UniProtKB-KW"/>
</dbReference>
<feature type="domain" description="Class II Histidinyl-tRNA synthetase (HisRS)-like catalytic core" evidence="10">
    <location>
        <begin position="9"/>
        <end position="317"/>
    </location>
</feature>
<evidence type="ECO:0000256" key="6">
    <source>
        <dbReference type="ARBA" id="ARBA00022490"/>
    </source>
</evidence>
<comment type="subcellular location">
    <subcellularLocation>
        <location evidence="1 9">Cytoplasm</location>
    </subcellularLocation>
</comment>
<keyword evidence="6 9" id="KW-0963">Cytoplasm</keyword>
<dbReference type="InterPro" id="IPR041715">
    <property type="entry name" value="HisRS-like_core"/>
</dbReference>
<name>A0ABY4E4A3_9NEIS</name>
<dbReference type="InterPro" id="IPR045864">
    <property type="entry name" value="aa-tRNA-synth_II/BPL/LPL"/>
</dbReference>
<gene>
    <name evidence="9" type="primary">hisZ</name>
    <name evidence="11" type="ORF">LVJ82_06365</name>
</gene>
<dbReference type="NCBIfam" id="NF009086">
    <property type="entry name" value="PRK12421.1"/>
    <property type="match status" value="1"/>
</dbReference>
<dbReference type="HAMAP" id="MF_00125">
    <property type="entry name" value="HisZ"/>
    <property type="match status" value="1"/>
</dbReference>
<evidence type="ECO:0000256" key="5">
    <source>
        <dbReference type="ARBA" id="ARBA00020397"/>
    </source>
</evidence>
<dbReference type="InterPro" id="IPR004517">
    <property type="entry name" value="HisZ"/>
</dbReference>
<protein>
    <recommendedName>
        <fullName evidence="5 9">ATP phosphoribosyltransferase regulatory subunit</fullName>
    </recommendedName>
</protein>
<dbReference type="RefSeq" id="WP_058304921.1">
    <property type="nucleotide sequence ID" value="NZ_CABKVG010000005.1"/>
</dbReference>
<comment type="similarity">
    <text evidence="3 9">Belongs to the class-II aminoacyl-tRNA synthetase family. HisZ subfamily.</text>
</comment>
<dbReference type="Proteomes" id="UP000832011">
    <property type="component" value="Chromosome"/>
</dbReference>
<dbReference type="PANTHER" id="PTHR43707">
    <property type="entry name" value="HISTIDYL-TRNA SYNTHETASE"/>
    <property type="match status" value="1"/>
</dbReference>